<evidence type="ECO:0000313" key="2">
    <source>
        <dbReference type="EMBL" id="WUV46712.1"/>
    </source>
</evidence>
<dbReference type="Proteomes" id="UP001432062">
    <property type="component" value="Chromosome"/>
</dbReference>
<name>A0ABZ1YTU6_9NOCA</name>
<proteinExistence type="predicted"/>
<dbReference type="SUPFAM" id="SSF56747">
    <property type="entry name" value="Prim-pol domain"/>
    <property type="match status" value="1"/>
</dbReference>
<dbReference type="EMBL" id="CP109441">
    <property type="protein sequence ID" value="WUV46712.1"/>
    <property type="molecule type" value="Genomic_DNA"/>
</dbReference>
<organism evidence="2 3">
    <name type="scientific">Nocardia vinacea</name>
    <dbReference type="NCBI Taxonomy" id="96468"/>
    <lineage>
        <taxon>Bacteria</taxon>
        <taxon>Bacillati</taxon>
        <taxon>Actinomycetota</taxon>
        <taxon>Actinomycetes</taxon>
        <taxon>Mycobacteriales</taxon>
        <taxon>Nocardiaceae</taxon>
        <taxon>Nocardia</taxon>
    </lineage>
</organism>
<gene>
    <name evidence="2" type="ORF">OG563_00155</name>
</gene>
<evidence type="ECO:0000259" key="1">
    <source>
        <dbReference type="SMART" id="SM00943"/>
    </source>
</evidence>
<reference evidence="2" key="1">
    <citation type="submission" date="2022-10" db="EMBL/GenBank/DDBJ databases">
        <title>The complete genomes of actinobacterial strains from the NBC collection.</title>
        <authorList>
            <person name="Joergensen T.S."/>
            <person name="Alvarez Arevalo M."/>
            <person name="Sterndorff E.B."/>
            <person name="Faurdal D."/>
            <person name="Vuksanovic O."/>
            <person name="Mourched A.-S."/>
            <person name="Charusanti P."/>
            <person name="Shaw S."/>
            <person name="Blin K."/>
            <person name="Weber T."/>
        </authorList>
    </citation>
    <scope>NUCLEOTIDE SEQUENCE</scope>
    <source>
        <strain evidence="2">NBC_01482</strain>
    </source>
</reference>
<dbReference type="Gene3D" id="3.30.720.160">
    <property type="entry name" value="Bifunctional DNA primase/polymerase, N-terminal"/>
    <property type="match status" value="1"/>
</dbReference>
<dbReference type="SMART" id="SM00943">
    <property type="entry name" value="Prim-Pol"/>
    <property type="match status" value="1"/>
</dbReference>
<keyword evidence="3" id="KW-1185">Reference proteome</keyword>
<dbReference type="CDD" id="cd04859">
    <property type="entry name" value="Prim_Pol"/>
    <property type="match status" value="1"/>
</dbReference>
<sequence>MTAVLDLRAVAIAAAARGWPVFPLRPGGKKPAIKRWPELASTDEDLIHRWWGYNPRYNVAIATGAAGLHVIDLDTRHMSPPALDLTEALARLTDHLPQPAPPTLTIATPAGWHLYYRAPNEPLLRCTVARIGDGIDSRGHGGYVVAPGSRTPHGDYAVAVNRPVADLPSMLIALLLPPLPPPAPIGGWSRSVAVAPDSYLAAILAGEAERVARARVHLRNHTLFRSALVLGRLVAADEVSEHDARTALFDAAAAHIGVEGFTAAEAHRTVSNGFRYSRARPRRLRH</sequence>
<feature type="domain" description="DNA primase/polymerase bifunctional N-terminal" evidence="1">
    <location>
        <begin position="11"/>
        <end position="171"/>
    </location>
</feature>
<dbReference type="RefSeq" id="WP_329410695.1">
    <property type="nucleotide sequence ID" value="NZ_CP109441.1"/>
</dbReference>
<evidence type="ECO:0000313" key="3">
    <source>
        <dbReference type="Proteomes" id="UP001432062"/>
    </source>
</evidence>
<dbReference type="InterPro" id="IPR015330">
    <property type="entry name" value="DNA_primase/pol_bifunc_N"/>
</dbReference>
<protein>
    <submittedName>
        <fullName evidence="2">Bifunctional DNA primase/polymerase</fullName>
    </submittedName>
</protein>
<dbReference type="Pfam" id="PF09250">
    <property type="entry name" value="Prim-Pol"/>
    <property type="match status" value="1"/>
</dbReference>
<accession>A0ABZ1YTU6</accession>